<dbReference type="EMBL" id="MQVM01000032">
    <property type="protein sequence ID" value="ONH71578.1"/>
    <property type="molecule type" value="Genomic_DNA"/>
</dbReference>
<sequence length="367" mass="41325">MSSLFVSEDSEEHKVKIEGEDGRMSIDSHVDAEIKGEMEVTMDRDNVKIKTEPTESEDKGSLSFYEDEDEDSEDEDDPVIDTIPVHLNVTNTKLSPLLLQFPTKSSQSISNQNNISALHRLQIKHESGVVELRLPLNTENFFSNTTAEKYNISEQFLRGVIIHDEPMGTLKEGTIHSNSVLLNKAEKEVQVKQEKKTSFIKSHDDNSNSNLSTIRAQPGSVGGSRYLVGVQDSEGRLHVTPISDTCMLRPHFSYIDNIKLSKIERERELQKELNDNNEKNGNGKEVEKKNASVVTMSAKSTKENVPRLGGALLSAKLESEEEGKEYQIIPCNEETIHAQFTESSGNFLRTKLTQEEYLELLLRQTMV</sequence>
<feature type="region of interest" description="Disordered" evidence="1">
    <location>
        <begin position="1"/>
        <end position="77"/>
    </location>
</feature>
<gene>
    <name evidence="4" type="ORF">BOH78_4398</name>
    <name evidence="2" type="ORF">C5L36_0A11570</name>
    <name evidence="3" type="ORF">JL09_g134</name>
</gene>
<dbReference type="VEuPathDB" id="FungiDB:C5L36_0A11570"/>
<dbReference type="OrthoDB" id="340681at2759"/>
<dbReference type="Proteomes" id="UP000189274">
    <property type="component" value="Unassembled WGS sequence"/>
</dbReference>
<dbReference type="Pfam" id="PF04801">
    <property type="entry name" value="RPC5"/>
    <property type="match status" value="1"/>
</dbReference>
<evidence type="ECO:0000256" key="1">
    <source>
        <dbReference type="SAM" id="MobiDB-lite"/>
    </source>
</evidence>
<reference evidence="4" key="4">
    <citation type="submission" date="2017-01" db="EMBL/GenBank/DDBJ databases">
        <authorList>
            <person name="Mah S.A."/>
            <person name="Swanson W.J."/>
            <person name="Moy G.W."/>
            <person name="Vacquier V.D."/>
        </authorList>
    </citation>
    <scope>NUCLEOTIDE SEQUENCE [LARGE SCALE GENOMIC DNA]</scope>
    <source>
        <strain evidence="4">129</strain>
    </source>
</reference>
<evidence type="ECO:0000313" key="5">
    <source>
        <dbReference type="Proteomes" id="UP000029867"/>
    </source>
</evidence>
<name>A0A099P6T4_PICKU</name>
<reference evidence="3" key="2">
    <citation type="submission" date="2014-08" db="EMBL/GenBank/DDBJ databases">
        <title>Exploiting Issatchenkia orientalis SD108 for Succinic Acid Production.</title>
        <authorList>
            <person name="Xiao H."/>
            <person name="Shao Z."/>
            <person name="Jiang Y."/>
            <person name="Dole S."/>
            <person name="Zhao H."/>
        </authorList>
    </citation>
    <scope>NUCLEOTIDE SEQUENCE [LARGE SCALE GENOMIC DNA]</scope>
    <source>
        <strain evidence="3">SD108</strain>
    </source>
</reference>
<keyword evidence="4" id="KW-0804">Transcription</keyword>
<evidence type="ECO:0000313" key="4">
    <source>
        <dbReference type="EMBL" id="ONH71578.1"/>
    </source>
</evidence>
<dbReference type="EMBL" id="CP028773">
    <property type="protein sequence ID" value="AWU74575.1"/>
    <property type="molecule type" value="Genomic_DNA"/>
</dbReference>
<accession>A0A099P6T4</accession>
<dbReference type="PANTHER" id="PTHR12069:SF0">
    <property type="entry name" value="DNA-DIRECTED RNA POLYMERASE III SUBUNIT RPC5"/>
    <property type="match status" value="1"/>
</dbReference>
<dbReference type="STRING" id="4909.A0A099P6T4"/>
<dbReference type="AlphaFoldDB" id="A0A099P6T4"/>
<dbReference type="Proteomes" id="UP000249293">
    <property type="component" value="Chromosome 1"/>
</dbReference>
<dbReference type="HOGENOM" id="CLU_754517_0_0_1"/>
<evidence type="ECO:0000313" key="6">
    <source>
        <dbReference type="Proteomes" id="UP000189274"/>
    </source>
</evidence>
<feature type="compositionally biased region" description="Basic and acidic residues" evidence="1">
    <location>
        <begin position="11"/>
        <end position="60"/>
    </location>
</feature>
<evidence type="ECO:0000313" key="2">
    <source>
        <dbReference type="EMBL" id="AWU74575.1"/>
    </source>
</evidence>
<dbReference type="PANTHER" id="PTHR12069">
    <property type="entry name" value="DNA-DIRECTED RNA POLYMERASES III 80 KDA POLYPEPTIDE RNA POLYMERASE III SUBUNIT 5"/>
    <property type="match status" value="1"/>
</dbReference>
<reference evidence="2 7" key="5">
    <citation type="submission" date="2018-06" db="EMBL/GenBank/DDBJ databases">
        <title>Population genomics shows no distinction between pathogenic Candida krusei and environmental Pichia kudriavzevii: One species, four names.</title>
        <authorList>
            <person name="Douglass A.P."/>
            <person name="Offei B."/>
            <person name="Braun-Galleani S."/>
            <person name="Coughlan A.Y."/>
            <person name="Martos A."/>
            <person name="Ortiz-Merino R.A."/>
            <person name="Byrne K.P."/>
            <person name="Wolfe K.H."/>
        </authorList>
    </citation>
    <scope>NUCLEOTIDE SEQUENCE [LARGE SCALE GENOMIC DNA]</scope>
    <source>
        <strain evidence="2 7">CBS573</strain>
    </source>
</reference>
<dbReference type="Proteomes" id="UP000029867">
    <property type="component" value="Unassembled WGS sequence"/>
</dbReference>
<evidence type="ECO:0000313" key="3">
    <source>
        <dbReference type="EMBL" id="KGK40768.1"/>
    </source>
</evidence>
<reference evidence="5" key="1">
    <citation type="journal article" date="2014" name="Microb. Cell Fact.">
        <title>Exploiting Issatchenkia orientalis SD108 for succinic acid production.</title>
        <authorList>
            <person name="Xiao H."/>
            <person name="Shao Z."/>
            <person name="Jiang Y."/>
            <person name="Dole S."/>
            <person name="Zhao H."/>
        </authorList>
    </citation>
    <scope>NUCLEOTIDE SEQUENCE [LARGE SCALE GENOMIC DNA]</scope>
    <source>
        <strain evidence="5">SD108</strain>
    </source>
</reference>
<organism evidence="3 5">
    <name type="scientific">Pichia kudriavzevii</name>
    <name type="common">Yeast</name>
    <name type="synonym">Issatchenkia orientalis</name>
    <dbReference type="NCBI Taxonomy" id="4909"/>
    <lineage>
        <taxon>Eukaryota</taxon>
        <taxon>Fungi</taxon>
        <taxon>Dikarya</taxon>
        <taxon>Ascomycota</taxon>
        <taxon>Saccharomycotina</taxon>
        <taxon>Pichiomycetes</taxon>
        <taxon>Pichiales</taxon>
        <taxon>Pichiaceae</taxon>
        <taxon>Pichia</taxon>
    </lineage>
</organism>
<keyword evidence="4" id="KW-0240">DNA-directed RNA polymerase</keyword>
<evidence type="ECO:0000313" key="7">
    <source>
        <dbReference type="Proteomes" id="UP000249293"/>
    </source>
</evidence>
<feature type="compositionally biased region" description="Acidic residues" evidence="1">
    <location>
        <begin position="65"/>
        <end position="77"/>
    </location>
</feature>
<dbReference type="EMBL" id="JQFK01000001">
    <property type="protein sequence ID" value="KGK40768.1"/>
    <property type="molecule type" value="Genomic_DNA"/>
</dbReference>
<dbReference type="GO" id="GO:0042797">
    <property type="term" value="P:tRNA transcription by RNA polymerase III"/>
    <property type="evidence" value="ECO:0007669"/>
    <property type="project" value="TreeGrafter"/>
</dbReference>
<dbReference type="GO" id="GO:0005666">
    <property type="term" value="C:RNA polymerase III complex"/>
    <property type="evidence" value="ECO:0007669"/>
    <property type="project" value="TreeGrafter"/>
</dbReference>
<dbReference type="InterPro" id="IPR006886">
    <property type="entry name" value="RNA_pol_III_Rpc5"/>
</dbReference>
<keyword evidence="7" id="KW-1185">Reference proteome</keyword>
<proteinExistence type="predicted"/>
<protein>
    <submittedName>
        <fullName evidence="4">DNA-directed RNA polymerase III subunit RPC5</fullName>
    </submittedName>
</protein>
<reference evidence="6" key="3">
    <citation type="journal article" date="2017" name="Genome Announc.">
        <title>Genome sequences of Cyberlindnera fabianii 65, Pichia kudriavzevii 129, and Saccharomyces cerevisiae 131 isolated from fermented masau fruits in Zimbabwe.</title>
        <authorList>
            <person name="van Rijswijck I.M.H."/>
            <person name="Derks M.F.L."/>
            <person name="Abee T."/>
            <person name="de Ridder D."/>
            <person name="Smid E.J."/>
        </authorList>
    </citation>
    <scope>NUCLEOTIDE SEQUENCE [LARGE SCALE GENOMIC DNA]</scope>
    <source>
        <strain evidence="6">129</strain>
    </source>
</reference>